<dbReference type="InterPro" id="IPR000477">
    <property type="entry name" value="RT_dom"/>
</dbReference>
<evidence type="ECO:0000256" key="2">
    <source>
        <dbReference type="SAM" id="MobiDB-lite"/>
    </source>
</evidence>
<proteinExistence type="predicted"/>
<organism evidence="4 5">
    <name type="scientific">Frankliniella fusca</name>
    <dbReference type="NCBI Taxonomy" id="407009"/>
    <lineage>
        <taxon>Eukaryota</taxon>
        <taxon>Metazoa</taxon>
        <taxon>Ecdysozoa</taxon>
        <taxon>Arthropoda</taxon>
        <taxon>Hexapoda</taxon>
        <taxon>Insecta</taxon>
        <taxon>Pterygota</taxon>
        <taxon>Neoptera</taxon>
        <taxon>Paraneoptera</taxon>
        <taxon>Thysanoptera</taxon>
        <taxon>Terebrantia</taxon>
        <taxon>Thripoidea</taxon>
        <taxon>Thripidae</taxon>
        <taxon>Frankliniella</taxon>
    </lineage>
</organism>
<dbReference type="InterPro" id="IPR021109">
    <property type="entry name" value="Peptidase_aspartic_dom_sf"/>
</dbReference>
<feature type="compositionally biased region" description="Polar residues" evidence="2">
    <location>
        <begin position="1"/>
        <end position="19"/>
    </location>
</feature>
<evidence type="ECO:0000256" key="1">
    <source>
        <dbReference type="PROSITE-ProRule" id="PRU00047"/>
    </source>
</evidence>
<feature type="region of interest" description="Disordered" evidence="2">
    <location>
        <begin position="1"/>
        <end position="57"/>
    </location>
</feature>
<evidence type="ECO:0000313" key="4">
    <source>
        <dbReference type="EMBL" id="KAK3918883.1"/>
    </source>
</evidence>
<keyword evidence="5" id="KW-1185">Reference proteome</keyword>
<name>A0AAE1HCQ2_9NEOP</name>
<dbReference type="Pfam" id="PF00078">
    <property type="entry name" value="RVT_1"/>
    <property type="match status" value="1"/>
</dbReference>
<feature type="region of interest" description="Disordered" evidence="2">
    <location>
        <begin position="112"/>
        <end position="148"/>
    </location>
</feature>
<keyword evidence="1" id="KW-0863">Zinc-finger</keyword>
<dbReference type="InterPro" id="IPR050951">
    <property type="entry name" value="Retrovirus_Pol_polyprotein"/>
</dbReference>
<dbReference type="InterPro" id="IPR043502">
    <property type="entry name" value="DNA/RNA_pol_sf"/>
</dbReference>
<dbReference type="Gene3D" id="3.10.10.10">
    <property type="entry name" value="HIV Type 1 Reverse Transcriptase, subunit A, domain 1"/>
    <property type="match status" value="1"/>
</dbReference>
<dbReference type="InterPro" id="IPR001878">
    <property type="entry name" value="Znf_CCHC"/>
</dbReference>
<dbReference type="SUPFAM" id="SSF56672">
    <property type="entry name" value="DNA/RNA polymerases"/>
    <property type="match status" value="1"/>
</dbReference>
<sequence>MQTRPGYTQVSGQFWTQPVQPEREPSVGGPAGRDAYGQAAGPLGHHGSVPPDPARVAPDMDVDVFALQWRRDRASGRECPSCKGKHDKTDCPLKNTICFACQKQGHIARACRSNPQGRAGQGQPRYGPSRDSPRGVNYVQAPQPTTPPPPGYQWALVPQEAGQGGYADAMGPLTGPPGRTAPGGASLSADIGTAWYSGVRAGHGLGLLVPARGQGAGAGRATITVRSDQPHPPAAINGDVVIMEIDTGAGVSIIDEHTLRQHWPNIVLQPSPLRLRAWNGTAVPVVGQVMVTAAFGGVSAQVAIHVGQGKGPTLLGRDWFWMLGFRVVHGAVPEWVTEINWAQLSAPQPGQQPPRGPGRAAGTGLVTAQQYLQRFSCFKSGLGRYNGPPVHLQVDPDFPPIRFRARPVPYARRQGVENEIDRLVNEGTFTPVTASKWQTPLVTVTKQDGSPRLCGDYRLTINKALQPDPYPLTTLDEAFAQLAGGTCFTKLDLAMAYAQLPVTEETAMMLTITTSKELFKVNRLAFGVSTAPAIFQRLIDGLLKGIPRVVVLLDDILIAGPNPEELNTLVEMVLSRLSDAGLRLKFAKCEFGLTSVT</sequence>
<dbReference type="InterPro" id="IPR043128">
    <property type="entry name" value="Rev_trsase/Diguanyl_cyclase"/>
</dbReference>
<keyword evidence="1" id="KW-0479">Metal-binding</keyword>
<dbReference type="SMART" id="SM00343">
    <property type="entry name" value="ZnF_C2HC"/>
    <property type="match status" value="1"/>
</dbReference>
<dbReference type="GO" id="GO:0003676">
    <property type="term" value="F:nucleic acid binding"/>
    <property type="evidence" value="ECO:0007669"/>
    <property type="project" value="InterPro"/>
</dbReference>
<accession>A0AAE1HCQ2</accession>
<evidence type="ECO:0000259" key="3">
    <source>
        <dbReference type="PROSITE" id="PS50158"/>
    </source>
</evidence>
<dbReference type="PANTHER" id="PTHR37984:SF12">
    <property type="entry name" value="RIBONUCLEASE H"/>
    <property type="match status" value="1"/>
</dbReference>
<evidence type="ECO:0000313" key="5">
    <source>
        <dbReference type="Proteomes" id="UP001219518"/>
    </source>
</evidence>
<dbReference type="GO" id="GO:0008270">
    <property type="term" value="F:zinc ion binding"/>
    <property type="evidence" value="ECO:0007669"/>
    <property type="project" value="UniProtKB-KW"/>
</dbReference>
<dbReference type="EMBL" id="JAHWGI010000968">
    <property type="protein sequence ID" value="KAK3918883.1"/>
    <property type="molecule type" value="Genomic_DNA"/>
</dbReference>
<feature type="domain" description="CCHC-type" evidence="3">
    <location>
        <begin position="98"/>
        <end position="113"/>
    </location>
</feature>
<reference evidence="4" key="1">
    <citation type="submission" date="2021-07" db="EMBL/GenBank/DDBJ databases">
        <authorList>
            <person name="Catto M.A."/>
            <person name="Jacobson A."/>
            <person name="Kennedy G."/>
            <person name="Labadie P."/>
            <person name="Hunt B.G."/>
            <person name="Srinivasan R."/>
        </authorList>
    </citation>
    <scope>NUCLEOTIDE SEQUENCE</scope>
    <source>
        <strain evidence="4">PL_HMW_Pooled</strain>
        <tissue evidence="4">Head</tissue>
    </source>
</reference>
<dbReference type="AlphaFoldDB" id="A0AAE1HCQ2"/>
<dbReference type="SUPFAM" id="SSF50630">
    <property type="entry name" value="Acid proteases"/>
    <property type="match status" value="1"/>
</dbReference>
<reference evidence="4" key="2">
    <citation type="journal article" date="2023" name="BMC Genomics">
        <title>Pest status, molecular evolution, and epigenetic factors derived from the genome assembly of Frankliniella fusca, a thysanopteran phytovirus vector.</title>
        <authorList>
            <person name="Catto M.A."/>
            <person name="Labadie P.E."/>
            <person name="Jacobson A.L."/>
            <person name="Kennedy G.G."/>
            <person name="Srinivasan R."/>
            <person name="Hunt B.G."/>
        </authorList>
    </citation>
    <scope>NUCLEOTIDE SEQUENCE</scope>
    <source>
        <strain evidence="4">PL_HMW_Pooled</strain>
    </source>
</reference>
<dbReference type="Gene3D" id="2.40.70.10">
    <property type="entry name" value="Acid Proteases"/>
    <property type="match status" value="1"/>
</dbReference>
<keyword evidence="1" id="KW-0862">Zinc</keyword>
<dbReference type="Gene3D" id="4.10.60.10">
    <property type="entry name" value="Zinc finger, CCHC-type"/>
    <property type="match status" value="1"/>
</dbReference>
<dbReference type="CDD" id="cd01647">
    <property type="entry name" value="RT_LTR"/>
    <property type="match status" value="1"/>
</dbReference>
<dbReference type="Gene3D" id="3.30.70.270">
    <property type="match status" value="1"/>
</dbReference>
<comment type="caution">
    <text evidence="4">The sequence shown here is derived from an EMBL/GenBank/DDBJ whole genome shotgun (WGS) entry which is preliminary data.</text>
</comment>
<dbReference type="Proteomes" id="UP001219518">
    <property type="component" value="Unassembled WGS sequence"/>
</dbReference>
<dbReference type="PANTHER" id="PTHR37984">
    <property type="entry name" value="PROTEIN CBG26694"/>
    <property type="match status" value="1"/>
</dbReference>
<protein>
    <recommendedName>
        <fullName evidence="3">CCHC-type domain-containing protein</fullName>
    </recommendedName>
</protein>
<dbReference type="PROSITE" id="PS50158">
    <property type="entry name" value="ZF_CCHC"/>
    <property type="match status" value="1"/>
</dbReference>
<dbReference type="GO" id="GO:0071897">
    <property type="term" value="P:DNA biosynthetic process"/>
    <property type="evidence" value="ECO:0007669"/>
    <property type="project" value="UniProtKB-ARBA"/>
</dbReference>
<gene>
    <name evidence="4" type="ORF">KUF71_001007</name>
</gene>